<proteinExistence type="predicted"/>
<dbReference type="InterPro" id="IPR013766">
    <property type="entry name" value="Thioredoxin_domain"/>
</dbReference>
<dbReference type="EMBL" id="AP024169">
    <property type="protein sequence ID" value="BCN29563.1"/>
    <property type="molecule type" value="Genomic_DNA"/>
</dbReference>
<feature type="domain" description="Thioredoxin" evidence="1">
    <location>
        <begin position="51"/>
        <end position="189"/>
    </location>
</feature>
<keyword evidence="3" id="KW-1185">Reference proteome</keyword>
<reference evidence="2 3" key="1">
    <citation type="submission" date="2020-11" db="EMBL/GenBank/DDBJ databases">
        <title>Draft genome sequencing of a Lachnospiraceae strain isolated from anoxic soil subjected to BSD treatment.</title>
        <authorList>
            <person name="Uek A."/>
            <person name="Tonouchi A."/>
        </authorList>
    </citation>
    <scope>NUCLEOTIDE SEQUENCE [LARGE SCALE GENOMIC DNA]</scope>
    <source>
        <strain evidence="2 3">TB5</strain>
    </source>
</reference>
<dbReference type="Gene3D" id="3.40.30.10">
    <property type="entry name" value="Glutaredoxin"/>
    <property type="match status" value="1"/>
</dbReference>
<dbReference type="InterPro" id="IPR036249">
    <property type="entry name" value="Thioredoxin-like_sf"/>
</dbReference>
<dbReference type="InterPro" id="IPR050553">
    <property type="entry name" value="Thioredoxin_ResA/DsbE_sf"/>
</dbReference>
<dbReference type="RefSeq" id="WP_271714833.1">
    <property type="nucleotide sequence ID" value="NZ_AP024169.1"/>
</dbReference>
<evidence type="ECO:0000259" key="1">
    <source>
        <dbReference type="PROSITE" id="PS51352"/>
    </source>
</evidence>
<accession>A0A7R7EIU8</accession>
<name>A0A7R7EIU8_9FIRM</name>
<sequence length="190" mass="21436">MKKLLIICVTSIILVSISFIVTNKYNKNSSAAATSNQSDQQISNDNSAIKASKFENEIDFTLKDLNGNDVKLSDYKGKNVYLNFFATWCPPCREEMPDIEKVYQKYKNKDFVVLAINLGEDRDTVKNFITQNKYNFNVLLDSDQSVATQYNITAIPVSIFINKDGQIVSKKVGAMSGVDMELNIKLLLHE</sequence>
<dbReference type="InterPro" id="IPR013740">
    <property type="entry name" value="Redoxin"/>
</dbReference>
<dbReference type="GO" id="GO:0016491">
    <property type="term" value="F:oxidoreductase activity"/>
    <property type="evidence" value="ECO:0007669"/>
    <property type="project" value="InterPro"/>
</dbReference>
<dbReference type="PROSITE" id="PS51352">
    <property type="entry name" value="THIOREDOXIN_2"/>
    <property type="match status" value="1"/>
</dbReference>
<gene>
    <name evidence="2" type="ORF">bsdtb5_08580</name>
</gene>
<dbReference type="SUPFAM" id="SSF52833">
    <property type="entry name" value="Thioredoxin-like"/>
    <property type="match status" value="1"/>
</dbReference>
<dbReference type="CDD" id="cd02966">
    <property type="entry name" value="TlpA_like_family"/>
    <property type="match status" value="1"/>
</dbReference>
<dbReference type="PANTHER" id="PTHR42852">
    <property type="entry name" value="THIOL:DISULFIDE INTERCHANGE PROTEIN DSBE"/>
    <property type="match status" value="1"/>
</dbReference>
<evidence type="ECO:0000313" key="3">
    <source>
        <dbReference type="Proteomes" id="UP000595897"/>
    </source>
</evidence>
<protein>
    <recommendedName>
        <fullName evidence="1">Thioredoxin domain-containing protein</fullName>
    </recommendedName>
</protein>
<organism evidence="2 3">
    <name type="scientific">Anaeromicropila herbilytica</name>
    <dbReference type="NCBI Taxonomy" id="2785025"/>
    <lineage>
        <taxon>Bacteria</taxon>
        <taxon>Bacillati</taxon>
        <taxon>Bacillota</taxon>
        <taxon>Clostridia</taxon>
        <taxon>Lachnospirales</taxon>
        <taxon>Lachnospiraceae</taxon>
        <taxon>Anaeromicropila</taxon>
    </lineage>
</organism>
<dbReference type="Proteomes" id="UP000595897">
    <property type="component" value="Chromosome"/>
</dbReference>
<evidence type="ECO:0000313" key="2">
    <source>
        <dbReference type="EMBL" id="BCN29563.1"/>
    </source>
</evidence>
<dbReference type="KEGG" id="ahb:bsdtb5_08580"/>
<dbReference type="PANTHER" id="PTHR42852:SF17">
    <property type="entry name" value="THIOREDOXIN-LIKE PROTEIN HI_1115"/>
    <property type="match status" value="1"/>
</dbReference>
<dbReference type="AlphaFoldDB" id="A0A7R7EIU8"/>
<dbReference type="Pfam" id="PF08534">
    <property type="entry name" value="Redoxin"/>
    <property type="match status" value="1"/>
</dbReference>